<dbReference type="Proteomes" id="UP000005205">
    <property type="component" value="Unassembled WGS sequence"/>
</dbReference>
<dbReference type="PANTHER" id="PTHR19303">
    <property type="entry name" value="TRANSPOSON"/>
    <property type="match status" value="1"/>
</dbReference>
<dbReference type="EMBL" id="ADTU01020213">
    <property type="status" value="NOT_ANNOTATED_CDS"/>
    <property type="molecule type" value="Genomic_DNA"/>
</dbReference>
<dbReference type="Gene3D" id="3.30.420.10">
    <property type="entry name" value="Ribonuclease H-like superfamily/Ribonuclease H"/>
    <property type="match status" value="1"/>
</dbReference>
<reference evidence="3" key="1">
    <citation type="journal article" date="2011" name="PLoS Genet.">
        <title>The genome sequence of the leaf-cutter ant Atta cephalotes reveals insights into its obligate symbiotic lifestyle.</title>
        <authorList>
            <person name="Suen G."/>
            <person name="Teiling C."/>
            <person name="Li L."/>
            <person name="Holt C."/>
            <person name="Abouheif E."/>
            <person name="Bornberg-Bauer E."/>
            <person name="Bouffard P."/>
            <person name="Caldera E.J."/>
            <person name="Cash E."/>
            <person name="Cavanaugh A."/>
            <person name="Denas O."/>
            <person name="Elhaik E."/>
            <person name="Fave M.J."/>
            <person name="Gadau J."/>
            <person name="Gibson J.D."/>
            <person name="Graur D."/>
            <person name="Grubbs K.J."/>
            <person name="Hagen D.E."/>
            <person name="Harkins T.T."/>
            <person name="Helmkampf M."/>
            <person name="Hu H."/>
            <person name="Johnson B.R."/>
            <person name="Kim J."/>
            <person name="Marsh S.E."/>
            <person name="Moeller J.A."/>
            <person name="Munoz-Torres M.C."/>
            <person name="Murphy M.C."/>
            <person name="Naughton M.C."/>
            <person name="Nigam S."/>
            <person name="Overson R."/>
            <person name="Rajakumar R."/>
            <person name="Reese J.T."/>
            <person name="Scott J.J."/>
            <person name="Smith C.R."/>
            <person name="Tao S."/>
            <person name="Tsutsui N.D."/>
            <person name="Viljakainen L."/>
            <person name="Wissler L."/>
            <person name="Yandell M.D."/>
            <person name="Zimmer F."/>
            <person name="Taylor J."/>
            <person name="Slater S.C."/>
            <person name="Clifton S.W."/>
            <person name="Warren W.C."/>
            <person name="Elsik C.G."/>
            <person name="Smith C.D."/>
            <person name="Weinstock G.M."/>
            <person name="Gerardo N.M."/>
            <person name="Currie C.R."/>
        </authorList>
    </citation>
    <scope>NUCLEOTIDE SEQUENCE [LARGE SCALE GENOMIC DNA]</scope>
</reference>
<evidence type="ECO:0000259" key="1">
    <source>
        <dbReference type="Pfam" id="PF03184"/>
    </source>
</evidence>
<dbReference type="InterPro" id="IPR004875">
    <property type="entry name" value="DDE_SF_endonuclease_dom"/>
</dbReference>
<dbReference type="AlphaFoldDB" id="A0A158NMA0"/>
<dbReference type="OrthoDB" id="8195605at2759"/>
<dbReference type="InParanoid" id="A0A158NMA0"/>
<protein>
    <recommendedName>
        <fullName evidence="1">DDE-1 domain-containing protein</fullName>
    </recommendedName>
</protein>
<dbReference type="PANTHER" id="PTHR19303:SF74">
    <property type="entry name" value="POGO TRANSPOSABLE ELEMENT WITH KRAB DOMAIN"/>
    <property type="match status" value="1"/>
</dbReference>
<dbReference type="OMA" id="ITVEIMY"/>
<evidence type="ECO:0000313" key="3">
    <source>
        <dbReference type="Proteomes" id="UP000005205"/>
    </source>
</evidence>
<gene>
    <name evidence="2" type="primary">105621822</name>
</gene>
<name>A0A158NMA0_ATTCE</name>
<dbReference type="Pfam" id="PF03184">
    <property type="entry name" value="DDE_1"/>
    <property type="match status" value="1"/>
</dbReference>
<reference evidence="2" key="2">
    <citation type="submission" date="2016-04" db="UniProtKB">
        <authorList>
            <consortium name="EnsemblMetazoa"/>
        </authorList>
    </citation>
    <scope>IDENTIFICATION</scope>
</reference>
<dbReference type="InterPro" id="IPR036397">
    <property type="entry name" value="RNaseH_sf"/>
</dbReference>
<feature type="domain" description="DDE-1" evidence="1">
    <location>
        <begin position="194"/>
        <end position="317"/>
    </location>
</feature>
<dbReference type="KEGG" id="acep:105621822"/>
<sequence>MTKAKEHIAAGYSIKATARFVGVCEATLRKRLKEETTSLNLGRFKSSFSTKDEKALVKLVKIIDDTFYGVSRKQLMAIVYQYAEHKNIFHNFNHEKKMVGEKWIRDFSVKYRLTLQRPEKFSGGVLKFNKVQFNKFHNNLKKILEENPELNASRIYNMDESNISTIFTKLPKIVSPKCNLESKVVSLNRIQSLTVVCCLSAAGYYVPPALIFPRKKYKPEFCKRAPQNTLGMASDCGSMNSELFVSWLKHFTKYVTASQDRPVLLILDNHISHCSLPAINYCQENGIILLSLPPYASYKLQPLEIACFGSLKKFMAEECDRLISQHPDRSITICQIGEIFRTAYHKTVSIDKAINAFRDTGIFPQNPSVFREDFTSVSFTNRQSVEHLEDDELVSLETR</sequence>
<evidence type="ECO:0000313" key="2">
    <source>
        <dbReference type="EnsemblMetazoa" id="XP_012058658.1"/>
    </source>
</evidence>
<dbReference type="InterPro" id="IPR050863">
    <property type="entry name" value="CenT-Element_Derived"/>
</dbReference>
<organism evidence="2 3">
    <name type="scientific">Atta cephalotes</name>
    <name type="common">Leafcutter ant</name>
    <dbReference type="NCBI Taxonomy" id="12957"/>
    <lineage>
        <taxon>Eukaryota</taxon>
        <taxon>Metazoa</taxon>
        <taxon>Ecdysozoa</taxon>
        <taxon>Arthropoda</taxon>
        <taxon>Hexapoda</taxon>
        <taxon>Insecta</taxon>
        <taxon>Pterygota</taxon>
        <taxon>Neoptera</taxon>
        <taxon>Endopterygota</taxon>
        <taxon>Hymenoptera</taxon>
        <taxon>Apocrita</taxon>
        <taxon>Aculeata</taxon>
        <taxon>Formicoidea</taxon>
        <taxon>Formicidae</taxon>
        <taxon>Myrmicinae</taxon>
        <taxon>Atta</taxon>
    </lineage>
</organism>
<dbReference type="EnsemblMetazoa" id="XM_012203268.1">
    <property type="protein sequence ID" value="XP_012058658.1"/>
    <property type="gene ID" value="LOC105621822"/>
</dbReference>
<dbReference type="eggNOG" id="KOG3105">
    <property type="taxonomic scope" value="Eukaryota"/>
</dbReference>
<keyword evidence="3" id="KW-1185">Reference proteome</keyword>
<dbReference type="GO" id="GO:0003677">
    <property type="term" value="F:DNA binding"/>
    <property type="evidence" value="ECO:0007669"/>
    <property type="project" value="TreeGrafter"/>
</dbReference>
<dbReference type="GO" id="GO:0005634">
    <property type="term" value="C:nucleus"/>
    <property type="evidence" value="ECO:0007669"/>
    <property type="project" value="TreeGrafter"/>
</dbReference>
<accession>A0A158NMA0</accession>
<proteinExistence type="predicted"/>